<proteinExistence type="inferred from homology"/>
<evidence type="ECO:0000256" key="2">
    <source>
        <dbReference type="ARBA" id="ARBA00022618"/>
    </source>
</evidence>
<comment type="similarity">
    <text evidence="5 6">Belongs to the FtsA/MreB family.</text>
</comment>
<comment type="subcellular location">
    <subcellularLocation>
        <location evidence="5">Cell membrane</location>
        <topology evidence="5">Peripheral membrane protein</topology>
        <orientation evidence="5">Cytoplasmic side</orientation>
    </subcellularLocation>
    <text evidence="5">Localizes to the Z ring in an FtsZ-dependent manner. Targeted to the membrane through a conserved C-terminal amphipathic helix.</text>
</comment>
<dbReference type="PANTHER" id="PTHR32432:SF4">
    <property type="entry name" value="CELL DIVISION PROTEIN FTSA"/>
    <property type="match status" value="1"/>
</dbReference>
<dbReference type="InterPro" id="IPR003494">
    <property type="entry name" value="SHS2_FtsA"/>
</dbReference>
<keyword evidence="2 5" id="KW-0132">Cell division</keyword>
<dbReference type="InterPro" id="IPR043129">
    <property type="entry name" value="ATPase_NBD"/>
</dbReference>
<keyword evidence="1 5" id="KW-1003">Cell membrane</keyword>
<organism evidence="8 9">
    <name type="scientific">Candidatus Kuenenbacteria bacterium HGW-Kuenenbacteria-1</name>
    <dbReference type="NCBI Taxonomy" id="2013812"/>
    <lineage>
        <taxon>Bacteria</taxon>
        <taxon>Candidatus Kueneniibacteriota</taxon>
    </lineage>
</organism>
<dbReference type="HAMAP" id="MF_02033">
    <property type="entry name" value="FtsA"/>
    <property type="match status" value="1"/>
</dbReference>
<sequence>MQQKIITGIDIGSSSIRIVIGQFDINEQIQIICAIEGPNNGMNRGVITNIEDAVSSISSVLEKTERITGTPIEHAFVGISGSHIISQPSHGVVAIAKANGEVEENDIERVINAAQTVITPPNYEILHIIPQTFTIDRQTGIKDPIGMSGIRLEVDAQIIEGLSSPIKNLTKCINRTGINVNDLVFSILATSEAVLNKRQKELGVAVINLGGATTSFIIFEEGDLITCGVLPIGSDHITSDIAIGLRISIDLAEKIKLTYGTALPDQFKKEEKINLNEFDDNEKEAVSKKYIANIIEARVEEIFRMINAEFKKINRDGKLPAGVILTGGGAKLPGIVELAKKEFRLPASIDTSQENIFTSVDKINDPEFSTALGLVLWGSQAQQKHNKFSFSNLLNIKQMVSSIKKWIKSFGN</sequence>
<dbReference type="AlphaFoldDB" id="A0A2N1UNW8"/>
<comment type="function">
    <text evidence="5 6">Cell division protein that is involved in the assembly of the Z ring. May serve as a membrane anchor for the Z ring.</text>
</comment>
<name>A0A2N1UNW8_9BACT</name>
<protein>
    <recommendedName>
        <fullName evidence="5 6">Cell division protein FtsA</fullName>
    </recommendedName>
</protein>
<comment type="caution">
    <text evidence="8">The sequence shown here is derived from an EMBL/GenBank/DDBJ whole genome shotgun (WGS) entry which is preliminary data.</text>
</comment>
<dbReference type="Proteomes" id="UP000233414">
    <property type="component" value="Unassembled WGS sequence"/>
</dbReference>
<dbReference type="PANTHER" id="PTHR32432">
    <property type="entry name" value="CELL DIVISION PROTEIN FTSA-RELATED"/>
    <property type="match status" value="1"/>
</dbReference>
<dbReference type="InterPro" id="IPR050696">
    <property type="entry name" value="FtsA/MreB"/>
</dbReference>
<evidence type="ECO:0000313" key="9">
    <source>
        <dbReference type="Proteomes" id="UP000233414"/>
    </source>
</evidence>
<reference evidence="8 9" key="1">
    <citation type="journal article" date="2017" name="ISME J.">
        <title>Potential for microbial H2 and metal transformations associated with novel bacteria and archaea in deep terrestrial subsurface sediments.</title>
        <authorList>
            <person name="Hernsdorf A.W."/>
            <person name="Amano Y."/>
            <person name="Miyakawa K."/>
            <person name="Ise K."/>
            <person name="Suzuki Y."/>
            <person name="Anantharaman K."/>
            <person name="Probst A."/>
            <person name="Burstein D."/>
            <person name="Thomas B.C."/>
            <person name="Banfield J.F."/>
        </authorList>
    </citation>
    <scope>NUCLEOTIDE SEQUENCE [LARGE SCALE GENOMIC DNA]</scope>
    <source>
        <strain evidence="8">HGW-Kuenenbacteria-1</strain>
    </source>
</reference>
<dbReference type="Pfam" id="PF02491">
    <property type="entry name" value="SHS2_FTSA"/>
    <property type="match status" value="1"/>
</dbReference>
<evidence type="ECO:0000256" key="4">
    <source>
        <dbReference type="ARBA" id="ARBA00023306"/>
    </source>
</evidence>
<dbReference type="Pfam" id="PF14450">
    <property type="entry name" value="FtsA"/>
    <property type="match status" value="1"/>
</dbReference>
<dbReference type="Gene3D" id="3.30.1490.110">
    <property type="match status" value="1"/>
</dbReference>
<dbReference type="GO" id="GO:0032153">
    <property type="term" value="C:cell division site"/>
    <property type="evidence" value="ECO:0007669"/>
    <property type="project" value="UniProtKB-UniRule"/>
</dbReference>
<dbReference type="InterPro" id="IPR020823">
    <property type="entry name" value="Cell_div_FtsA"/>
</dbReference>
<dbReference type="GO" id="GO:0009898">
    <property type="term" value="C:cytoplasmic side of plasma membrane"/>
    <property type="evidence" value="ECO:0007669"/>
    <property type="project" value="UniProtKB-UniRule"/>
</dbReference>
<comment type="subunit">
    <text evidence="5">Self-interacts. Interacts with FtsZ.</text>
</comment>
<feature type="domain" description="SHS2" evidence="7">
    <location>
        <begin position="6"/>
        <end position="194"/>
    </location>
</feature>
<keyword evidence="4 5" id="KW-0131">Cell cycle</keyword>
<evidence type="ECO:0000256" key="1">
    <source>
        <dbReference type="ARBA" id="ARBA00022475"/>
    </source>
</evidence>
<gene>
    <name evidence="5 8" type="primary">ftsA</name>
    <name evidence="8" type="ORF">CVV26_00990</name>
</gene>
<accession>A0A2N1UNW8</accession>
<dbReference type="EMBL" id="PGYQ01000002">
    <property type="protein sequence ID" value="PKL72572.1"/>
    <property type="molecule type" value="Genomic_DNA"/>
</dbReference>
<evidence type="ECO:0000256" key="5">
    <source>
        <dbReference type="HAMAP-Rule" id="MF_02033"/>
    </source>
</evidence>
<dbReference type="SMART" id="SM00842">
    <property type="entry name" value="FtsA"/>
    <property type="match status" value="1"/>
</dbReference>
<dbReference type="NCBIfam" id="TIGR01174">
    <property type="entry name" value="ftsA"/>
    <property type="match status" value="1"/>
</dbReference>
<evidence type="ECO:0000313" key="8">
    <source>
        <dbReference type="EMBL" id="PKL72572.1"/>
    </source>
</evidence>
<dbReference type="PIRSF" id="PIRSF003101">
    <property type="entry name" value="FtsA"/>
    <property type="match status" value="1"/>
</dbReference>
<dbReference type="Gene3D" id="3.30.420.40">
    <property type="match status" value="1"/>
</dbReference>
<keyword evidence="3 5" id="KW-0472">Membrane</keyword>
<evidence type="ECO:0000256" key="3">
    <source>
        <dbReference type="ARBA" id="ARBA00023136"/>
    </source>
</evidence>
<evidence type="ECO:0000256" key="6">
    <source>
        <dbReference type="PIRNR" id="PIRNR003101"/>
    </source>
</evidence>
<dbReference type="CDD" id="cd24048">
    <property type="entry name" value="ASKHA_NBD_FtsA"/>
    <property type="match status" value="1"/>
</dbReference>
<evidence type="ECO:0000259" key="7">
    <source>
        <dbReference type="SMART" id="SM00842"/>
    </source>
</evidence>
<dbReference type="SUPFAM" id="SSF53067">
    <property type="entry name" value="Actin-like ATPase domain"/>
    <property type="match status" value="2"/>
</dbReference>
<dbReference type="GO" id="GO:0043093">
    <property type="term" value="P:FtsZ-dependent cytokinesis"/>
    <property type="evidence" value="ECO:0007669"/>
    <property type="project" value="UniProtKB-UniRule"/>
</dbReference>